<protein>
    <submittedName>
        <fullName evidence="1">Uncharacterized protein</fullName>
    </submittedName>
</protein>
<sequence length="73" mass="8485">MIEKIPFLHRKKMYNIIIKDDISFDALHYIIDVLIDQGAFISEMEPSDLYTVVYEEIRYTVGVDGIDIMIVCA</sequence>
<proteinExistence type="predicted"/>
<name>A0A485LWV2_9ZZZZ</name>
<gene>
    <name evidence="1" type="ORF">SCFA_1600003</name>
</gene>
<evidence type="ECO:0000313" key="1">
    <source>
        <dbReference type="EMBL" id="VFU13167.1"/>
    </source>
</evidence>
<dbReference type="AlphaFoldDB" id="A0A485LWV2"/>
<organism evidence="1">
    <name type="scientific">anaerobic digester metagenome</name>
    <dbReference type="NCBI Taxonomy" id="1263854"/>
    <lineage>
        <taxon>unclassified sequences</taxon>
        <taxon>metagenomes</taxon>
        <taxon>ecological metagenomes</taxon>
    </lineage>
</organism>
<dbReference type="EMBL" id="CAADRM010000069">
    <property type="protein sequence ID" value="VFU13167.1"/>
    <property type="molecule type" value="Genomic_DNA"/>
</dbReference>
<accession>A0A485LWV2</accession>
<reference evidence="1" key="1">
    <citation type="submission" date="2019-03" db="EMBL/GenBank/DDBJ databases">
        <authorList>
            <person name="Hao L."/>
        </authorList>
    </citation>
    <scope>NUCLEOTIDE SEQUENCE</scope>
</reference>